<accession>A0A4Y2H167</accession>
<protein>
    <submittedName>
        <fullName evidence="1">Uncharacterized protein</fullName>
    </submittedName>
</protein>
<proteinExistence type="predicted"/>
<evidence type="ECO:0000313" key="2">
    <source>
        <dbReference type="Proteomes" id="UP000499080"/>
    </source>
</evidence>
<dbReference type="InterPro" id="IPR036397">
    <property type="entry name" value="RNaseH_sf"/>
</dbReference>
<dbReference type="AlphaFoldDB" id="A0A4Y2H167"/>
<comment type="caution">
    <text evidence="1">The sequence shown here is derived from an EMBL/GenBank/DDBJ whole genome shotgun (WGS) entry which is preliminary data.</text>
</comment>
<dbReference type="Gene3D" id="3.30.420.10">
    <property type="entry name" value="Ribonuclease H-like superfamily/Ribonuclease H"/>
    <property type="match status" value="1"/>
</dbReference>
<evidence type="ECO:0000313" key="1">
    <source>
        <dbReference type="EMBL" id="GBM58835.1"/>
    </source>
</evidence>
<dbReference type="OrthoDB" id="25402at2759"/>
<dbReference type="Proteomes" id="UP000499080">
    <property type="component" value="Unassembled WGS sequence"/>
</dbReference>
<dbReference type="EMBL" id="BGPR01001650">
    <property type="protein sequence ID" value="GBM58835.1"/>
    <property type="molecule type" value="Genomic_DNA"/>
</dbReference>
<keyword evidence="2" id="KW-1185">Reference proteome</keyword>
<dbReference type="GO" id="GO:0003676">
    <property type="term" value="F:nucleic acid binding"/>
    <property type="evidence" value="ECO:0007669"/>
    <property type="project" value="InterPro"/>
</dbReference>
<reference evidence="1 2" key="1">
    <citation type="journal article" date="2019" name="Sci. Rep.">
        <title>Orb-weaving spider Araneus ventricosus genome elucidates the spidroin gene catalogue.</title>
        <authorList>
            <person name="Kono N."/>
            <person name="Nakamura H."/>
            <person name="Ohtoshi R."/>
            <person name="Moran D.A.P."/>
            <person name="Shinohara A."/>
            <person name="Yoshida Y."/>
            <person name="Fujiwara M."/>
            <person name="Mori M."/>
            <person name="Tomita M."/>
            <person name="Arakawa K."/>
        </authorList>
    </citation>
    <scope>NUCLEOTIDE SEQUENCE [LARGE SCALE GENOMIC DNA]</scope>
</reference>
<sequence length="97" mass="11016">MKAVSVLMLMLVRRRPGKHYEPSCLLRRTTRPTPGVIVWAVISYDSRSTLVFIPRTLTANLYVRLVIELVVLTFITIPGGIFQHITLVPLDVWDNIG</sequence>
<name>A0A4Y2H167_ARAVE</name>
<gene>
    <name evidence="1" type="ORF">AVEN_206014_1</name>
</gene>
<organism evidence="1 2">
    <name type="scientific">Araneus ventricosus</name>
    <name type="common">Orbweaver spider</name>
    <name type="synonym">Epeira ventricosa</name>
    <dbReference type="NCBI Taxonomy" id="182803"/>
    <lineage>
        <taxon>Eukaryota</taxon>
        <taxon>Metazoa</taxon>
        <taxon>Ecdysozoa</taxon>
        <taxon>Arthropoda</taxon>
        <taxon>Chelicerata</taxon>
        <taxon>Arachnida</taxon>
        <taxon>Araneae</taxon>
        <taxon>Araneomorphae</taxon>
        <taxon>Entelegynae</taxon>
        <taxon>Araneoidea</taxon>
        <taxon>Araneidae</taxon>
        <taxon>Araneus</taxon>
    </lineage>
</organism>